<organism evidence="1 2">
    <name type="scientific">Candidatus Microsaccharimonas sossegonensis</name>
    <dbReference type="NCBI Taxonomy" id="2506948"/>
    <lineage>
        <taxon>Bacteria</taxon>
        <taxon>Candidatus Saccharimonadota</taxon>
        <taxon>Candidatus Saccharimonadia</taxon>
        <taxon>Candidatus Saccharimonadales</taxon>
        <taxon>Candidatus Saccharimonadaceae</taxon>
        <taxon>Candidatus Microsaccharimonas</taxon>
    </lineage>
</organism>
<evidence type="ECO:0000313" key="2">
    <source>
        <dbReference type="Proteomes" id="UP000289257"/>
    </source>
</evidence>
<comment type="caution">
    <text evidence="1">The sequence shown here is derived from an EMBL/GenBank/DDBJ whole genome shotgun (WGS) entry which is preliminary data.</text>
</comment>
<sequence>MTRQNDFAVKTSPISTITIPIEIPPQITPVSMEDLPSTDVVFVAENLSAPAIEKVIRHDFTRHSCPVSVYYSKTRARFLVMMNMRRGLITVSDVVSMFAENMPEAVISPVEEILSQEAADMESQSCERFRLLKSQVDDVEMGKIVYLKGSESPSLRTAS</sequence>
<dbReference type="EMBL" id="SCKX01000001">
    <property type="protein sequence ID" value="RWZ78608.1"/>
    <property type="molecule type" value="Genomic_DNA"/>
</dbReference>
<protein>
    <submittedName>
        <fullName evidence="1">Uncharacterized protein</fullName>
    </submittedName>
</protein>
<gene>
    <name evidence="1" type="ORF">EOT05_02555</name>
</gene>
<dbReference type="Proteomes" id="UP000289257">
    <property type="component" value="Unassembled WGS sequence"/>
</dbReference>
<accession>A0A4Q0AIW2</accession>
<keyword evidence="2" id="KW-1185">Reference proteome</keyword>
<evidence type="ECO:0000313" key="1">
    <source>
        <dbReference type="EMBL" id="RWZ78608.1"/>
    </source>
</evidence>
<name>A0A4Q0AIW2_9BACT</name>
<proteinExistence type="predicted"/>
<reference evidence="1" key="1">
    <citation type="submission" date="2019-01" db="EMBL/GenBank/DDBJ databases">
        <title>Genomic signatures and co-occurrence patterns of the ultra-small Saccharimodia (Patescibacteria phylum) suggest a symbiotic lifestyle.</title>
        <authorList>
            <person name="Lemos L."/>
            <person name="Medeiros J."/>
            <person name="Andreote F."/>
            <person name="Fernandes G."/>
            <person name="Varani A."/>
            <person name="Oliveira G."/>
            <person name="Pylro V."/>
        </authorList>
    </citation>
    <scope>NUCLEOTIDE SEQUENCE [LARGE SCALE GENOMIC DNA]</scope>
    <source>
        <strain evidence="1">AMD02</strain>
    </source>
</reference>
<dbReference type="AlphaFoldDB" id="A0A4Q0AIW2"/>